<feature type="domain" description="TonB-dependent receptor plug" evidence="8">
    <location>
        <begin position="268"/>
        <end position="391"/>
    </location>
</feature>
<dbReference type="NCBIfam" id="TIGR04057">
    <property type="entry name" value="SusC_RagA_signa"/>
    <property type="match status" value="1"/>
</dbReference>
<keyword evidence="4 7" id="KW-0812">Transmembrane</keyword>
<evidence type="ECO:0000256" key="7">
    <source>
        <dbReference type="PROSITE-ProRule" id="PRU01360"/>
    </source>
</evidence>
<dbReference type="InterPro" id="IPR039426">
    <property type="entry name" value="TonB-dep_rcpt-like"/>
</dbReference>
<evidence type="ECO:0000313" key="10">
    <source>
        <dbReference type="Proteomes" id="UP000436006"/>
    </source>
</evidence>
<dbReference type="GO" id="GO:0009279">
    <property type="term" value="C:cell outer membrane"/>
    <property type="evidence" value="ECO:0007669"/>
    <property type="project" value="UniProtKB-SubCell"/>
</dbReference>
<comment type="similarity">
    <text evidence="7">Belongs to the TonB-dependent receptor family.</text>
</comment>
<dbReference type="Pfam" id="PF07715">
    <property type="entry name" value="Plug"/>
    <property type="match status" value="1"/>
</dbReference>
<evidence type="ECO:0000256" key="4">
    <source>
        <dbReference type="ARBA" id="ARBA00022692"/>
    </source>
</evidence>
<protein>
    <submittedName>
        <fullName evidence="9">SusC/RagA family TonB-linked outer membrane protein</fullName>
    </submittedName>
</protein>
<evidence type="ECO:0000256" key="1">
    <source>
        <dbReference type="ARBA" id="ARBA00004571"/>
    </source>
</evidence>
<dbReference type="FunFam" id="2.170.130.10:FF:000008">
    <property type="entry name" value="SusC/RagA family TonB-linked outer membrane protein"/>
    <property type="match status" value="1"/>
</dbReference>
<keyword evidence="5 7" id="KW-0472">Membrane</keyword>
<dbReference type="Pfam" id="PF13715">
    <property type="entry name" value="CarbopepD_reg_2"/>
    <property type="match status" value="1"/>
</dbReference>
<dbReference type="Gene3D" id="2.60.40.1120">
    <property type="entry name" value="Carboxypeptidase-like, regulatory domain"/>
    <property type="match status" value="1"/>
</dbReference>
<dbReference type="InterPro" id="IPR012910">
    <property type="entry name" value="Plug_dom"/>
</dbReference>
<evidence type="ECO:0000259" key="8">
    <source>
        <dbReference type="Pfam" id="PF07715"/>
    </source>
</evidence>
<keyword evidence="10" id="KW-1185">Reference proteome</keyword>
<dbReference type="Gene3D" id="2.40.170.20">
    <property type="entry name" value="TonB-dependent receptor, beta-barrel domain"/>
    <property type="match status" value="1"/>
</dbReference>
<evidence type="ECO:0000256" key="5">
    <source>
        <dbReference type="ARBA" id="ARBA00023136"/>
    </source>
</evidence>
<evidence type="ECO:0000313" key="9">
    <source>
        <dbReference type="EMBL" id="MVM28540.1"/>
    </source>
</evidence>
<dbReference type="Gene3D" id="2.170.130.10">
    <property type="entry name" value="TonB-dependent receptor, plug domain"/>
    <property type="match status" value="1"/>
</dbReference>
<keyword evidence="6 7" id="KW-0998">Cell outer membrane</keyword>
<dbReference type="SUPFAM" id="SSF49464">
    <property type="entry name" value="Carboxypeptidase regulatory domain-like"/>
    <property type="match status" value="1"/>
</dbReference>
<dbReference type="InterPro" id="IPR023997">
    <property type="entry name" value="TonB-dep_OMP_SusC/RagA_CS"/>
</dbReference>
<evidence type="ECO:0000256" key="6">
    <source>
        <dbReference type="ARBA" id="ARBA00023237"/>
    </source>
</evidence>
<dbReference type="InterPro" id="IPR036942">
    <property type="entry name" value="Beta-barrel_TonB_sf"/>
</dbReference>
<dbReference type="Gene3D" id="3.55.50.30">
    <property type="match status" value="1"/>
</dbReference>
<accession>A0A7K1S408</accession>
<dbReference type="InterPro" id="IPR037066">
    <property type="entry name" value="Plug_dom_sf"/>
</dbReference>
<sequence>MLRALRMSKIPFTRLVRRHLISRCKGRFCPKNFQKQVKLMKKLVPVQTLFHLMKLSLLQALLAVIFAGASLANDATAQELLNKRVTFRLENQGLRKVLKEIESQTNIRFAFRPREIPSDLKITVVAANESLGDVLEKVIKPLRLRYEVVGRQIVLSPAAPPEESRSSFQEEAVVPVDQTVSGTVSDETGQTLPGVNVVIKGTNRGTTSDGAGKFQLVIPNASTVLIFSYVGYEPQEITVGNQTTISIALKADNKSLNEVVVIGYGAVKKRDLTGSVASIGTTELAAQPISSFNQALQGRVAGVQVTNSSNAPGGGVTIRVRGGNSISASNDPLYVIDGFPVTNPSSAQGASGSSNFPNVLSTINPADIESIEVLKDASATAIYGSRGANGVVLVTTRRGKEGRSTVNFDTYYGVSNITKMLDLATAEEQTALKNEQLRNLGFAERFGYTTAYPKKPSEYGVGTNWQKEIYRSAPMQNYQLSFSGGTDKLRYLISGNYFNQDGIIITNNYKRYTGRINLDANISPRLKIGTTFTVSHGVNNGINETGYTGSPVGAARTISPASPVYDASGNWQLLNVGPGSGMASIANPVALLRTSTNVLFSDRVLGNLFGEYKLLDGLTARVSVGVDVLNTRRYVFYTPQTLVANTVNGYGSNGSSSNLNLLNENTLTYSRTLNANHAFDVLAGITFQSNREDRTYQEAQNFANYTLGAYSLGQGSVLLAPTTTVQKWGLNSYLGRINYRFMDRYLFTLTGRIDGSSRFGLNNKYGFFPSGAFAWRVSDEPFLKNVKAVSDLKVRLSYGLTGNDGIGLYSSLPSYVTSRTVFGDTEVLTTQAATIGNPDLRWEKTGQFDAGFDLGLLNNRIQITADYYLKSTTDLLLSIDLPATTGFTSVIRNIGSLQNKGVELGISSVNIDGKVKWTTSGNISANRNKVTRLADADQYLVTDPGTSMQTIVKVGEPIGSFYGRVFDGVWQSTDAVKAAGALAQTGDIGGAPRFKDVNGDGVFNNTTDRTIIGNGLPKFIYGLTNTVSFKGLDLSIFFQGVQGNQIFNYTRSVTEIDPGATALQSFIDDHWQTDKPSNNRPSARQWNFTNSSYLIESGSFLRLKNVSLGYRLPLKTKVIRSARVYVSGQNLLTFTKYTGYDPEVNSSFTSNTTYGIDNYAYPPSRTFTLGANITF</sequence>
<evidence type="ECO:0000256" key="3">
    <source>
        <dbReference type="ARBA" id="ARBA00022452"/>
    </source>
</evidence>
<dbReference type="Proteomes" id="UP000436006">
    <property type="component" value="Unassembled WGS sequence"/>
</dbReference>
<name>A0A7K1S408_9BACT</name>
<reference evidence="9 10" key="1">
    <citation type="submission" date="2019-12" db="EMBL/GenBank/DDBJ databases">
        <title>Spirosoma sp. HMF4905 genome sequencing and assembly.</title>
        <authorList>
            <person name="Kang H."/>
            <person name="Cha I."/>
            <person name="Kim H."/>
            <person name="Joh K."/>
        </authorList>
    </citation>
    <scope>NUCLEOTIDE SEQUENCE [LARGE SCALE GENOMIC DNA]</scope>
    <source>
        <strain evidence="9 10">HMF4905</strain>
    </source>
</reference>
<dbReference type="InterPro" id="IPR023996">
    <property type="entry name" value="TonB-dep_OMP_SusC/RagA"/>
</dbReference>
<proteinExistence type="inferred from homology"/>
<keyword evidence="3 7" id="KW-1134">Transmembrane beta strand</keyword>
<dbReference type="NCBIfam" id="TIGR04056">
    <property type="entry name" value="OMP_RagA_SusC"/>
    <property type="match status" value="1"/>
</dbReference>
<comment type="subcellular location">
    <subcellularLocation>
        <location evidence="1 7">Cell outer membrane</location>
        <topology evidence="1 7">Multi-pass membrane protein</topology>
    </subcellularLocation>
</comment>
<gene>
    <name evidence="9" type="ORF">GO755_00750</name>
</gene>
<dbReference type="PROSITE" id="PS52016">
    <property type="entry name" value="TONB_DEPENDENT_REC_3"/>
    <property type="match status" value="1"/>
</dbReference>
<dbReference type="InterPro" id="IPR008969">
    <property type="entry name" value="CarboxyPept-like_regulatory"/>
</dbReference>
<organism evidence="9 10">
    <name type="scientific">Spirosoma arboris</name>
    <dbReference type="NCBI Taxonomy" id="2682092"/>
    <lineage>
        <taxon>Bacteria</taxon>
        <taxon>Pseudomonadati</taxon>
        <taxon>Bacteroidota</taxon>
        <taxon>Cytophagia</taxon>
        <taxon>Cytophagales</taxon>
        <taxon>Cytophagaceae</taxon>
        <taxon>Spirosoma</taxon>
    </lineage>
</organism>
<dbReference type="EMBL" id="WPIN01000001">
    <property type="protein sequence ID" value="MVM28540.1"/>
    <property type="molecule type" value="Genomic_DNA"/>
</dbReference>
<comment type="caution">
    <text evidence="9">The sequence shown here is derived from an EMBL/GenBank/DDBJ whole genome shotgun (WGS) entry which is preliminary data.</text>
</comment>
<dbReference type="SUPFAM" id="SSF56935">
    <property type="entry name" value="Porins"/>
    <property type="match status" value="1"/>
</dbReference>
<keyword evidence="2 7" id="KW-0813">Transport</keyword>
<dbReference type="AlphaFoldDB" id="A0A7K1S408"/>
<evidence type="ECO:0000256" key="2">
    <source>
        <dbReference type="ARBA" id="ARBA00022448"/>
    </source>
</evidence>